<gene>
    <name evidence="2" type="ORF">MO867_09355</name>
</gene>
<dbReference type="AlphaFoldDB" id="A0A9X2J5M0"/>
<keyword evidence="1" id="KW-0472">Membrane</keyword>
<feature type="transmembrane region" description="Helical" evidence="1">
    <location>
        <begin position="37"/>
        <end position="55"/>
    </location>
</feature>
<reference evidence="2" key="1">
    <citation type="journal article" date="2022" name="Arch. Microbiol.">
        <title>Microbulbifer okhotskensis sp. nov., isolated from a deep bottom sediment of the Okhotsk Sea.</title>
        <authorList>
            <person name="Romanenko L."/>
            <person name="Kurilenko V."/>
            <person name="Otstavnykh N."/>
            <person name="Velansky P."/>
            <person name="Isaeva M."/>
            <person name="Mikhailov V."/>
        </authorList>
    </citation>
    <scope>NUCLEOTIDE SEQUENCE</scope>
    <source>
        <strain evidence="2">OS29</strain>
    </source>
</reference>
<feature type="transmembrane region" description="Helical" evidence="1">
    <location>
        <begin position="6"/>
        <end position="25"/>
    </location>
</feature>
<evidence type="ECO:0000256" key="1">
    <source>
        <dbReference type="SAM" id="Phobius"/>
    </source>
</evidence>
<evidence type="ECO:0000313" key="3">
    <source>
        <dbReference type="Proteomes" id="UP001139028"/>
    </source>
</evidence>
<comment type="caution">
    <text evidence="2">The sequence shown here is derived from an EMBL/GenBank/DDBJ whole genome shotgun (WGS) entry which is preliminary data.</text>
</comment>
<name>A0A9X2J5M0_9GAMM</name>
<keyword evidence="1" id="KW-1133">Transmembrane helix</keyword>
<dbReference type="RefSeq" id="WP_252466111.1">
    <property type="nucleotide sequence ID" value="NZ_JALBWM010000031.1"/>
</dbReference>
<protein>
    <submittedName>
        <fullName evidence="2">Uncharacterized protein</fullName>
    </submittedName>
</protein>
<proteinExistence type="predicted"/>
<accession>A0A9X2J5M0</accession>
<sequence>MKKPLLHALCIWALIYPIVTLLLLGMQALELKIAISLKALIMTAILVPLMYFYLVPKVHQFLARH</sequence>
<keyword evidence="1" id="KW-0812">Transmembrane</keyword>
<organism evidence="2 3">
    <name type="scientific">Microbulbifer okhotskensis</name>
    <dbReference type="NCBI Taxonomy" id="2926617"/>
    <lineage>
        <taxon>Bacteria</taxon>
        <taxon>Pseudomonadati</taxon>
        <taxon>Pseudomonadota</taxon>
        <taxon>Gammaproteobacteria</taxon>
        <taxon>Cellvibrionales</taxon>
        <taxon>Microbulbiferaceae</taxon>
        <taxon>Microbulbifer</taxon>
    </lineage>
</organism>
<dbReference type="Proteomes" id="UP001139028">
    <property type="component" value="Unassembled WGS sequence"/>
</dbReference>
<evidence type="ECO:0000313" key="2">
    <source>
        <dbReference type="EMBL" id="MCO1334544.1"/>
    </source>
</evidence>
<keyword evidence="3" id="KW-1185">Reference proteome</keyword>
<dbReference type="EMBL" id="JALBWM010000031">
    <property type="protein sequence ID" value="MCO1334544.1"/>
    <property type="molecule type" value="Genomic_DNA"/>
</dbReference>